<evidence type="ECO:0000313" key="2">
    <source>
        <dbReference type="Proteomes" id="UP001432322"/>
    </source>
</evidence>
<protein>
    <submittedName>
        <fullName evidence="1">Uncharacterized protein</fullName>
    </submittedName>
</protein>
<dbReference type="EMBL" id="BTSY01000001">
    <property type="protein sequence ID" value="GMT11913.1"/>
    <property type="molecule type" value="Genomic_DNA"/>
</dbReference>
<reference evidence="1" key="1">
    <citation type="submission" date="2023-10" db="EMBL/GenBank/DDBJ databases">
        <title>Genome assembly of Pristionchus species.</title>
        <authorList>
            <person name="Yoshida K."/>
            <person name="Sommer R.J."/>
        </authorList>
    </citation>
    <scope>NUCLEOTIDE SEQUENCE</scope>
    <source>
        <strain evidence="1">RS5133</strain>
    </source>
</reference>
<dbReference type="Proteomes" id="UP001432322">
    <property type="component" value="Unassembled WGS sequence"/>
</dbReference>
<comment type="caution">
    <text evidence="1">The sequence shown here is derived from an EMBL/GenBank/DDBJ whole genome shotgun (WGS) entry which is preliminary data.</text>
</comment>
<keyword evidence="2" id="KW-1185">Reference proteome</keyword>
<feature type="non-terminal residue" evidence="1">
    <location>
        <position position="1"/>
    </location>
</feature>
<sequence length="168" mass="19961">SVSPHPACRNLFNVPTKKDRLSAEPTVCPIDALFDEKVEYDRDIDYEHALDAWYSRCEKEQFFTMITARQDTLVFVQPFVPYPLAMKVTYPPRKSQIKKLKQRGFQHADYLHPFSRFKAIGRRCALDAPLWRQRLLLDIALHRKGLRKENDEAELKEELERIEREERE</sequence>
<feature type="non-terminal residue" evidence="1">
    <location>
        <position position="168"/>
    </location>
</feature>
<organism evidence="1 2">
    <name type="scientific">Pristionchus fissidentatus</name>
    <dbReference type="NCBI Taxonomy" id="1538716"/>
    <lineage>
        <taxon>Eukaryota</taxon>
        <taxon>Metazoa</taxon>
        <taxon>Ecdysozoa</taxon>
        <taxon>Nematoda</taxon>
        <taxon>Chromadorea</taxon>
        <taxon>Rhabditida</taxon>
        <taxon>Rhabditina</taxon>
        <taxon>Diplogasteromorpha</taxon>
        <taxon>Diplogasteroidea</taxon>
        <taxon>Neodiplogasteridae</taxon>
        <taxon>Pristionchus</taxon>
    </lineage>
</organism>
<name>A0AAV5UYR8_9BILA</name>
<proteinExistence type="predicted"/>
<accession>A0AAV5UYR8</accession>
<dbReference type="AlphaFoldDB" id="A0AAV5UYR8"/>
<evidence type="ECO:0000313" key="1">
    <source>
        <dbReference type="EMBL" id="GMT11913.1"/>
    </source>
</evidence>
<gene>
    <name evidence="1" type="ORF">PFISCL1PPCAC_3210</name>
</gene>